<keyword evidence="2" id="KW-0597">Phosphoprotein</keyword>
<gene>
    <name evidence="6" type="primary">20209864</name>
    <name evidence="5" type="ORF">HELRODRAFT_184813</name>
</gene>
<dbReference type="KEGG" id="hro:HELRODRAFT_184813"/>
<evidence type="ECO:0000313" key="7">
    <source>
        <dbReference type="Proteomes" id="UP000015101"/>
    </source>
</evidence>
<dbReference type="GO" id="GO:0061630">
    <property type="term" value="F:ubiquitin protein ligase activity"/>
    <property type="evidence" value="ECO:0000318"/>
    <property type="project" value="GO_Central"/>
</dbReference>
<dbReference type="InParanoid" id="T1FM15"/>
<dbReference type="RefSeq" id="XP_009008738.1">
    <property type="nucleotide sequence ID" value="XM_009010490.1"/>
</dbReference>
<dbReference type="Proteomes" id="UP000015101">
    <property type="component" value="Unassembled WGS sequence"/>
</dbReference>
<sequence length="421" mass="46903">MPQTEKINISAANSTTQTSNSVKYGELVILGYNGCLFNGDKGRRRSKFQLFKRQVPNGVKAAKHHIVNNPQQSELIQNCHQHSVSYTLSRSQAVIVEYDHDCNTDMFQIGRSSEEQIDFVVMDTIPGTQRGDQSVIMQSTISRYACRILVDRTHPYAARIYAAGFDNGKNIFLGEKATKWYTDGEIDGLTTNGILIMHPINGFTENSKTGLWRELSVEGGLYALRESRSAPNKGNLVSTENNVLKDGTLIDLCGATLVWRSNEGLVQGPTLVELEKQIEQINASRPQCPVGLNTLVLPCKNSMTDNEKAPYVYLKCGHVHGQHSWGKGDDLNNCTCPMCREVGPFVKLQLGEETSFYNDNGIITHCFSPCGHMASEKTVRYWSTVQIPHGCLGFQPACPFCATVLNELNPWVRLIFQDNMD</sequence>
<accession>T1FM15</accession>
<reference evidence="5 7" key="2">
    <citation type="journal article" date="2013" name="Nature">
        <title>Insights into bilaterian evolution from three spiralian genomes.</title>
        <authorList>
            <person name="Simakov O."/>
            <person name="Marletaz F."/>
            <person name="Cho S.J."/>
            <person name="Edsinger-Gonzales E."/>
            <person name="Havlak P."/>
            <person name="Hellsten U."/>
            <person name="Kuo D.H."/>
            <person name="Larsson T."/>
            <person name="Lv J."/>
            <person name="Arendt D."/>
            <person name="Savage R."/>
            <person name="Osoegawa K."/>
            <person name="de Jong P."/>
            <person name="Grimwood J."/>
            <person name="Chapman J.A."/>
            <person name="Shapiro H."/>
            <person name="Aerts A."/>
            <person name="Otillar R.P."/>
            <person name="Terry A.Y."/>
            <person name="Boore J.L."/>
            <person name="Grigoriev I.V."/>
            <person name="Lindberg D.R."/>
            <person name="Seaver E.C."/>
            <person name="Weisblat D.A."/>
            <person name="Putnam N.H."/>
            <person name="Rokhsar D.S."/>
        </authorList>
    </citation>
    <scope>NUCLEOTIDE SEQUENCE</scope>
</reference>
<dbReference type="GeneID" id="20209864"/>
<dbReference type="OrthoDB" id="8801906at2759"/>
<reference evidence="6" key="3">
    <citation type="submission" date="2015-06" db="UniProtKB">
        <authorList>
            <consortium name="EnsemblMetazoa"/>
        </authorList>
    </citation>
    <scope>IDENTIFICATION</scope>
</reference>
<evidence type="ECO:0008006" key="8">
    <source>
        <dbReference type="Google" id="ProtNLM"/>
    </source>
</evidence>
<dbReference type="Pfam" id="PF20723">
    <property type="entry name" value="Pellino_RING"/>
    <property type="match status" value="1"/>
</dbReference>
<dbReference type="FunCoup" id="T1FM15">
    <property type="interactions" value="639"/>
</dbReference>
<evidence type="ECO:0000259" key="4">
    <source>
        <dbReference type="Pfam" id="PF20723"/>
    </source>
</evidence>
<dbReference type="Pfam" id="PF04710">
    <property type="entry name" value="Pellino_FHA"/>
    <property type="match status" value="1"/>
</dbReference>
<protein>
    <recommendedName>
        <fullName evidence="8">Protein pellino</fullName>
    </recommendedName>
</protein>
<dbReference type="HOGENOM" id="CLU_029221_2_0_1"/>
<organism evidence="6 7">
    <name type="scientific">Helobdella robusta</name>
    <name type="common">Californian leech</name>
    <dbReference type="NCBI Taxonomy" id="6412"/>
    <lineage>
        <taxon>Eukaryota</taxon>
        <taxon>Metazoa</taxon>
        <taxon>Spiralia</taxon>
        <taxon>Lophotrochozoa</taxon>
        <taxon>Annelida</taxon>
        <taxon>Clitellata</taxon>
        <taxon>Hirudinea</taxon>
        <taxon>Rhynchobdellida</taxon>
        <taxon>Glossiphoniidae</taxon>
        <taxon>Helobdella</taxon>
    </lineage>
</organism>
<dbReference type="PANTHER" id="PTHR12098">
    <property type="entry name" value="E3 UBIQUITIN-PROTEIN LIGASE PELLINO-RELATED"/>
    <property type="match status" value="1"/>
</dbReference>
<dbReference type="EnsemblMetazoa" id="HelroT184813">
    <property type="protein sequence ID" value="HelroP184813"/>
    <property type="gene ID" value="HelroG184813"/>
</dbReference>
<dbReference type="InterPro" id="IPR006800">
    <property type="entry name" value="Pellino_fam"/>
</dbReference>
<evidence type="ECO:0000256" key="2">
    <source>
        <dbReference type="ARBA" id="ARBA00022553"/>
    </source>
</evidence>
<dbReference type="OMA" id="QIGRMPC"/>
<proteinExistence type="inferred from homology"/>
<dbReference type="PANTHER" id="PTHR12098:SF2">
    <property type="entry name" value="PROTEIN PELLINO"/>
    <property type="match status" value="1"/>
</dbReference>
<dbReference type="InterPro" id="IPR048335">
    <property type="entry name" value="Pellino_RING"/>
</dbReference>
<dbReference type="STRING" id="6412.T1FM15"/>
<evidence type="ECO:0000313" key="5">
    <source>
        <dbReference type="EMBL" id="ESO12018.1"/>
    </source>
</evidence>
<dbReference type="GO" id="GO:0000209">
    <property type="term" value="P:protein polyubiquitination"/>
    <property type="evidence" value="ECO:0000318"/>
    <property type="project" value="GO_Central"/>
</dbReference>
<evidence type="ECO:0000259" key="3">
    <source>
        <dbReference type="Pfam" id="PF04710"/>
    </source>
</evidence>
<name>T1FM15_HELRO</name>
<feature type="domain" description="Pellino FHA" evidence="3">
    <location>
        <begin position="17"/>
        <end position="276"/>
    </location>
</feature>
<dbReference type="PIRSF" id="PIRSF038886">
    <property type="entry name" value="Pellino"/>
    <property type="match status" value="1"/>
</dbReference>
<dbReference type="eggNOG" id="KOG3842">
    <property type="taxonomic scope" value="Eukaryota"/>
</dbReference>
<keyword evidence="7" id="KW-1185">Reference proteome</keyword>
<reference evidence="7" key="1">
    <citation type="submission" date="2012-12" db="EMBL/GenBank/DDBJ databases">
        <authorList>
            <person name="Hellsten U."/>
            <person name="Grimwood J."/>
            <person name="Chapman J.A."/>
            <person name="Shapiro H."/>
            <person name="Aerts A."/>
            <person name="Otillar R.P."/>
            <person name="Terry A.Y."/>
            <person name="Boore J.L."/>
            <person name="Simakov O."/>
            <person name="Marletaz F."/>
            <person name="Cho S.-J."/>
            <person name="Edsinger-Gonzales E."/>
            <person name="Havlak P."/>
            <person name="Kuo D.-H."/>
            <person name="Larsson T."/>
            <person name="Lv J."/>
            <person name="Arendt D."/>
            <person name="Savage R."/>
            <person name="Osoegawa K."/>
            <person name="de Jong P."/>
            <person name="Lindberg D.R."/>
            <person name="Seaver E.C."/>
            <person name="Weisblat D.A."/>
            <person name="Putnam N.H."/>
            <person name="Grigoriev I.V."/>
            <person name="Rokhsar D.S."/>
        </authorList>
    </citation>
    <scope>NUCLEOTIDE SEQUENCE</scope>
</reference>
<dbReference type="InterPro" id="IPR048334">
    <property type="entry name" value="Pellino_FHA"/>
</dbReference>
<evidence type="ECO:0000256" key="1">
    <source>
        <dbReference type="ARBA" id="ARBA00005639"/>
    </source>
</evidence>
<comment type="similarity">
    <text evidence="1">Belongs to the pellino family.</text>
</comment>
<dbReference type="EMBL" id="KB095811">
    <property type="protein sequence ID" value="ESO12018.1"/>
    <property type="molecule type" value="Genomic_DNA"/>
</dbReference>
<dbReference type="AlphaFoldDB" id="T1FM15"/>
<dbReference type="EMBL" id="AMQM01000028">
    <property type="status" value="NOT_ANNOTATED_CDS"/>
    <property type="molecule type" value="Genomic_DNA"/>
</dbReference>
<evidence type="ECO:0000313" key="6">
    <source>
        <dbReference type="EnsemblMetazoa" id="HelroP184813"/>
    </source>
</evidence>
<dbReference type="GO" id="GO:0008592">
    <property type="term" value="P:regulation of Toll signaling pathway"/>
    <property type="evidence" value="ECO:0007669"/>
    <property type="project" value="InterPro"/>
</dbReference>
<feature type="domain" description="Pellino RING" evidence="4">
    <location>
        <begin position="281"/>
        <end position="421"/>
    </location>
</feature>
<dbReference type="CTD" id="20209864"/>